<name>A0ACB7ZDL8_9ERIC</name>
<evidence type="ECO:0000313" key="1">
    <source>
        <dbReference type="EMBL" id="KAH7863845.1"/>
    </source>
</evidence>
<proteinExistence type="predicted"/>
<accession>A0ACB7ZDL8</accession>
<reference evidence="1 2" key="1">
    <citation type="journal article" date="2021" name="Hortic Res">
        <title>High-quality reference genome and annotation aids understanding of berry development for evergreen blueberry (Vaccinium darrowii).</title>
        <authorList>
            <person name="Yu J."/>
            <person name="Hulse-Kemp A.M."/>
            <person name="Babiker E."/>
            <person name="Staton M."/>
        </authorList>
    </citation>
    <scope>NUCLEOTIDE SEQUENCE [LARGE SCALE GENOMIC DNA]</scope>
    <source>
        <strain evidence="2">cv. NJ 8807/NJ 8810</strain>
        <tissue evidence="1">Young leaf</tissue>
    </source>
</reference>
<organism evidence="1 2">
    <name type="scientific">Vaccinium darrowii</name>
    <dbReference type="NCBI Taxonomy" id="229202"/>
    <lineage>
        <taxon>Eukaryota</taxon>
        <taxon>Viridiplantae</taxon>
        <taxon>Streptophyta</taxon>
        <taxon>Embryophyta</taxon>
        <taxon>Tracheophyta</taxon>
        <taxon>Spermatophyta</taxon>
        <taxon>Magnoliopsida</taxon>
        <taxon>eudicotyledons</taxon>
        <taxon>Gunneridae</taxon>
        <taxon>Pentapetalae</taxon>
        <taxon>asterids</taxon>
        <taxon>Ericales</taxon>
        <taxon>Ericaceae</taxon>
        <taxon>Vaccinioideae</taxon>
        <taxon>Vaccinieae</taxon>
        <taxon>Vaccinium</taxon>
    </lineage>
</organism>
<protein>
    <submittedName>
        <fullName evidence="1">Uncharacterized protein</fullName>
    </submittedName>
</protein>
<keyword evidence="2" id="KW-1185">Reference proteome</keyword>
<dbReference type="Proteomes" id="UP000828048">
    <property type="component" value="Chromosome 12"/>
</dbReference>
<gene>
    <name evidence="1" type="ORF">Vadar_022626</name>
</gene>
<comment type="caution">
    <text evidence="1">The sequence shown here is derived from an EMBL/GenBank/DDBJ whole genome shotgun (WGS) entry which is preliminary data.</text>
</comment>
<dbReference type="EMBL" id="CM037162">
    <property type="protein sequence ID" value="KAH7863845.1"/>
    <property type="molecule type" value="Genomic_DNA"/>
</dbReference>
<evidence type="ECO:0000313" key="2">
    <source>
        <dbReference type="Proteomes" id="UP000828048"/>
    </source>
</evidence>
<sequence length="585" mass="67173">METKNKRSTLEKIRRSLQFNNSCYVDPEGLAGGLALWWTDEVCMDVRYKSKNILRCVVKWPQISSPWLVTFIYAPPVWNHRLIFWELLKSIAKENGYPWLCIGDWNDFSSPNEKQGGNPCSRGRLEHFHNLMTDCEFMDLEFKGQAYTWSNNQGGEDNIRIRLDRAMATVSWRNLFPLAQVYHELKVGSDHCPLVVKCKVPLKKVPSRFKFESKWSTHEGCQEVISRAWEVRQRGSDMFGIVQKQKKCKGALIEWSKRTMGKDKLRLKVLQDQLRELQSNPFSLENQDKEKILVAEIEVLLLREEMHLHQRSRINWLSYGDKNSAFFHATINQRRQRNQIVSLKSNHGDWISDEEDSRPIEEAKSLLERVVFIAWYIWKSRNEFIFESVPVNPMATMLRAMEAYGEFLSISDSQQVPMDNPQTVDSYSQWRAPDCGSYKLNCDVAVVDNGKEGKTAAVIRDWKGSLVNGSTGSCEIASTLQGELNAIRMACKLAASLEINQATIESDCQQAIKLSVSEQDPPWDVMALVFDIRYFRNLLGLSFSWVKREANGLAHEVASSLKKGKLPLNWVSCPSPAILSFLSVL</sequence>